<name>A0A7J7S888_RHIFE</name>
<dbReference type="Proteomes" id="UP000585614">
    <property type="component" value="Unassembled WGS sequence"/>
</dbReference>
<dbReference type="EMBL" id="JACAGC010000023">
    <property type="protein sequence ID" value="KAF6284514.1"/>
    <property type="molecule type" value="Genomic_DNA"/>
</dbReference>
<proteinExistence type="predicted"/>
<reference evidence="2 3" key="1">
    <citation type="journal article" date="2020" name="Nature">
        <title>Six reference-quality genomes reveal evolution of bat adaptations.</title>
        <authorList>
            <person name="Jebb D."/>
            <person name="Huang Z."/>
            <person name="Pippel M."/>
            <person name="Hughes G.M."/>
            <person name="Lavrichenko K."/>
            <person name="Devanna P."/>
            <person name="Winkler S."/>
            <person name="Jermiin L.S."/>
            <person name="Skirmuntt E.C."/>
            <person name="Katzourakis A."/>
            <person name="Burkitt-Gray L."/>
            <person name="Ray D.A."/>
            <person name="Sullivan K.A.M."/>
            <person name="Roscito J.G."/>
            <person name="Kirilenko B.M."/>
            <person name="Davalos L.M."/>
            <person name="Corthals A.P."/>
            <person name="Power M.L."/>
            <person name="Jones G."/>
            <person name="Ransome R.D."/>
            <person name="Dechmann D.K.N."/>
            <person name="Locatelli A.G."/>
            <person name="Puechmaille S.J."/>
            <person name="Fedrigo O."/>
            <person name="Jarvis E.D."/>
            <person name="Hiller M."/>
            <person name="Vernes S.C."/>
            <person name="Myers E.W."/>
            <person name="Teeling E.C."/>
        </authorList>
    </citation>
    <scope>NUCLEOTIDE SEQUENCE [LARGE SCALE GENOMIC DNA]</scope>
    <source>
        <strain evidence="2">MRhiFer1</strain>
        <tissue evidence="2">Lung</tissue>
    </source>
</reference>
<evidence type="ECO:0000313" key="2">
    <source>
        <dbReference type="EMBL" id="KAF6284514.1"/>
    </source>
</evidence>
<feature type="compositionally biased region" description="Polar residues" evidence="1">
    <location>
        <begin position="99"/>
        <end position="108"/>
    </location>
</feature>
<protein>
    <submittedName>
        <fullName evidence="2">Uncharacterized protein</fullName>
    </submittedName>
</protein>
<feature type="compositionally biased region" description="Pro residues" evidence="1">
    <location>
        <begin position="86"/>
        <end position="98"/>
    </location>
</feature>
<feature type="region of interest" description="Disordered" evidence="1">
    <location>
        <begin position="1"/>
        <end position="108"/>
    </location>
</feature>
<feature type="compositionally biased region" description="Basic and acidic residues" evidence="1">
    <location>
        <begin position="39"/>
        <end position="49"/>
    </location>
</feature>
<gene>
    <name evidence="2" type="ORF">mRhiFer1_009267</name>
</gene>
<evidence type="ECO:0000256" key="1">
    <source>
        <dbReference type="SAM" id="MobiDB-lite"/>
    </source>
</evidence>
<dbReference type="AlphaFoldDB" id="A0A7J7S888"/>
<feature type="compositionally biased region" description="Gly residues" evidence="1">
    <location>
        <begin position="9"/>
        <end position="26"/>
    </location>
</feature>
<accession>A0A7J7S888</accession>
<organism evidence="2 3">
    <name type="scientific">Rhinolophus ferrumequinum</name>
    <name type="common">Greater horseshoe bat</name>
    <dbReference type="NCBI Taxonomy" id="59479"/>
    <lineage>
        <taxon>Eukaryota</taxon>
        <taxon>Metazoa</taxon>
        <taxon>Chordata</taxon>
        <taxon>Craniata</taxon>
        <taxon>Vertebrata</taxon>
        <taxon>Euteleostomi</taxon>
        <taxon>Mammalia</taxon>
        <taxon>Eutheria</taxon>
        <taxon>Laurasiatheria</taxon>
        <taxon>Chiroptera</taxon>
        <taxon>Yinpterochiroptera</taxon>
        <taxon>Rhinolophoidea</taxon>
        <taxon>Rhinolophidae</taxon>
        <taxon>Rhinolophinae</taxon>
        <taxon>Rhinolophus</taxon>
    </lineage>
</organism>
<sequence length="169" mass="17327">MIFHLGSFQGVGAGAELQGGGRGSRPGRGAVQRPGGRTMGDEWGPREGPDMGPISSEEVAGTGPHPRMGGKSSPTQESQPGVGGPVLPPPGSLPPFQPQRPTLPTSRTASPLPTVLALLAALLSTPFFPWQRLLQPGAMAPCPMGRCRTAPTDLHHCCTTAAGAVHSDT</sequence>
<comment type="caution">
    <text evidence="2">The sequence shown here is derived from an EMBL/GenBank/DDBJ whole genome shotgun (WGS) entry which is preliminary data.</text>
</comment>
<evidence type="ECO:0000313" key="3">
    <source>
        <dbReference type="Proteomes" id="UP000585614"/>
    </source>
</evidence>